<dbReference type="RefSeq" id="WP_008900927.1">
    <property type="nucleotide sequence ID" value="NZ_GL397071.1"/>
</dbReference>
<name>E0NIV2_9FIRM</name>
<dbReference type="STRING" id="862517.HMPREF9225_0091"/>
<dbReference type="AlphaFoldDB" id="E0NIV2"/>
<gene>
    <name evidence="1" type="ORF">HMPREF9225_0091</name>
</gene>
<evidence type="ECO:0000313" key="1">
    <source>
        <dbReference type="EMBL" id="EFM26282.1"/>
    </source>
</evidence>
<evidence type="ECO:0000313" key="2">
    <source>
        <dbReference type="Proteomes" id="UP000003280"/>
    </source>
</evidence>
<reference evidence="1 2" key="1">
    <citation type="submission" date="2010-07" db="EMBL/GenBank/DDBJ databases">
        <authorList>
            <person name="Muzny D."/>
            <person name="Qin X."/>
            <person name="Deng J."/>
            <person name="Jiang H."/>
            <person name="Liu Y."/>
            <person name="Qu J."/>
            <person name="Song X.-Z."/>
            <person name="Zhang L."/>
            <person name="Thornton R."/>
            <person name="Coyle M."/>
            <person name="Francisco L."/>
            <person name="Jackson L."/>
            <person name="Javaid M."/>
            <person name="Korchina V."/>
            <person name="Kovar C."/>
            <person name="Mata R."/>
            <person name="Mathew T."/>
            <person name="Ngo R."/>
            <person name="Nguyen L."/>
            <person name="Nguyen N."/>
            <person name="Okwuonu G."/>
            <person name="Ongeri F."/>
            <person name="Pham C."/>
            <person name="Simmons D."/>
            <person name="Wilczek-Boney K."/>
            <person name="Hale W."/>
            <person name="Jakkamsetti A."/>
            <person name="Pham P."/>
            <person name="Ruth R."/>
            <person name="San Lucas F."/>
            <person name="Warren J."/>
            <person name="Zhang J."/>
            <person name="Zhao Z."/>
            <person name="Zhou C."/>
            <person name="Zhu D."/>
            <person name="Lee S."/>
            <person name="Bess C."/>
            <person name="Blankenburg K."/>
            <person name="Forbes L."/>
            <person name="Fu Q."/>
            <person name="Gubbala S."/>
            <person name="Hirani K."/>
            <person name="Jayaseelan J.C."/>
            <person name="Lara F."/>
            <person name="Munidasa M."/>
            <person name="Palculict T."/>
            <person name="Patil S."/>
            <person name="Pu L.-L."/>
            <person name="Saada N."/>
            <person name="Tang L."/>
            <person name="Weissenberger G."/>
            <person name="Zhu Y."/>
            <person name="Hemphill L."/>
            <person name="Shang Y."/>
            <person name="Youmans B."/>
            <person name="Ayvaz T."/>
            <person name="Ross M."/>
            <person name="Santibanez J."/>
            <person name="Aqrawi P."/>
            <person name="Gross S."/>
            <person name="Joshi V."/>
            <person name="Fowler G."/>
            <person name="Nazareth L."/>
            <person name="Reid J."/>
            <person name="Worley K."/>
            <person name="Petrosino J."/>
            <person name="Highlander S."/>
            <person name="Gibbs R."/>
        </authorList>
    </citation>
    <scope>NUCLEOTIDE SEQUENCE [LARGE SCALE GENOMIC DNA]</scope>
    <source>
        <strain evidence="1 2">ATCC BAA-1640</strain>
    </source>
</reference>
<keyword evidence="2" id="KW-1185">Reference proteome</keyword>
<comment type="caution">
    <text evidence="1">The sequence shown here is derived from an EMBL/GenBank/DDBJ whole genome shotgun (WGS) entry which is preliminary data.</text>
</comment>
<dbReference type="InterPro" id="IPR053916">
    <property type="entry name" value="DUF6978"/>
</dbReference>
<dbReference type="Proteomes" id="UP000003280">
    <property type="component" value="Unassembled WGS sequence"/>
</dbReference>
<dbReference type="OrthoDB" id="1550866at2"/>
<accession>E0NIV2</accession>
<dbReference type="eggNOG" id="ENOG50303GP">
    <property type="taxonomic scope" value="Bacteria"/>
</dbReference>
<dbReference type="HOGENOM" id="CLU_1747926_0_0_9"/>
<organism evidence="1 2">
    <name type="scientific">Peptoniphilus duerdenii ATCC BAA-1640</name>
    <dbReference type="NCBI Taxonomy" id="862517"/>
    <lineage>
        <taxon>Bacteria</taxon>
        <taxon>Bacillati</taxon>
        <taxon>Bacillota</taxon>
        <taxon>Tissierellia</taxon>
        <taxon>Tissierellales</taxon>
        <taxon>Peptoniphilaceae</taxon>
        <taxon>Peptoniphilus</taxon>
    </lineage>
</organism>
<proteinExistence type="predicted"/>
<protein>
    <submittedName>
        <fullName evidence="1">Uncharacterized protein</fullName>
    </submittedName>
</protein>
<dbReference type="EMBL" id="AEEH01000011">
    <property type="protein sequence ID" value="EFM26282.1"/>
    <property type="molecule type" value="Genomic_DNA"/>
</dbReference>
<dbReference type="Pfam" id="PF22398">
    <property type="entry name" value="DUF6978"/>
    <property type="match status" value="1"/>
</dbReference>
<sequence length="149" mass="17732">MDYNNLNEELIEYIMLINKFFIDNNISLQKTSEEFVIDSDDKKCQFILNTHRGGEYSNRIVFNLRYRKSDEMVFRLEIDGKPHVNSDGTLTDRDHVHINQFKDGKILQYGISLKDFKGIIIQNTSDICEVFEEFCKYNKIQIPEYQRTM</sequence>